<name>A0A0M9IDI3_ENTCL</name>
<evidence type="ECO:0000313" key="1">
    <source>
        <dbReference type="EMBL" id="STQ10390.1"/>
    </source>
</evidence>
<dbReference type="RefSeq" id="WP_044157947.1">
    <property type="nucleotide sequence ID" value="NZ_CP056776.1"/>
</dbReference>
<gene>
    <name evidence="1" type="ORF">NCTC10005_03136</name>
</gene>
<dbReference type="EMBL" id="UGJB01000004">
    <property type="protein sequence ID" value="STQ10390.1"/>
    <property type="molecule type" value="Genomic_DNA"/>
</dbReference>
<evidence type="ECO:0000313" key="2">
    <source>
        <dbReference type="Proteomes" id="UP000255106"/>
    </source>
</evidence>
<sequence>MAFVSQRNINGWQKSPSVRFRKTKSGAGGGSISKAVPLRGKRIDIQIDEETRKVRLGIDQQGVSCNATGSFSCSLNIFRIVGDKKIDLTYGDDGWWYGDY</sequence>
<dbReference type="AlphaFoldDB" id="A0A0M9IDI3"/>
<reference evidence="1 2" key="1">
    <citation type="submission" date="2018-06" db="EMBL/GenBank/DDBJ databases">
        <authorList>
            <consortium name="Pathogen Informatics"/>
            <person name="Doyle S."/>
        </authorList>
    </citation>
    <scope>NUCLEOTIDE SEQUENCE [LARGE SCALE GENOMIC DNA]</scope>
    <source>
        <strain evidence="1 2">NCTC10005</strain>
    </source>
</reference>
<dbReference type="Proteomes" id="UP000255106">
    <property type="component" value="Unassembled WGS sequence"/>
</dbReference>
<proteinExistence type="predicted"/>
<accession>A0A0M9IDI3</accession>
<organism evidence="1 2">
    <name type="scientific">Enterobacter cloacae</name>
    <dbReference type="NCBI Taxonomy" id="550"/>
    <lineage>
        <taxon>Bacteria</taxon>
        <taxon>Pseudomonadati</taxon>
        <taxon>Pseudomonadota</taxon>
        <taxon>Gammaproteobacteria</taxon>
        <taxon>Enterobacterales</taxon>
        <taxon>Enterobacteriaceae</taxon>
        <taxon>Enterobacter</taxon>
        <taxon>Enterobacter cloacae complex</taxon>
    </lineage>
</organism>
<protein>
    <submittedName>
        <fullName evidence="1">Uncharacterized protein</fullName>
    </submittedName>
</protein>